<keyword evidence="3" id="KW-0560">Oxidoreductase</keyword>
<dbReference type="PANTHER" id="PTHR10622:SF10">
    <property type="entry name" value="HET DOMAIN-CONTAINING PROTEIN"/>
    <property type="match status" value="1"/>
</dbReference>
<feature type="compositionally biased region" description="Low complexity" evidence="1">
    <location>
        <begin position="12"/>
        <end position="25"/>
    </location>
</feature>
<evidence type="ECO:0000256" key="1">
    <source>
        <dbReference type="SAM" id="MobiDB-lite"/>
    </source>
</evidence>
<dbReference type="GO" id="GO:0004601">
    <property type="term" value="F:peroxidase activity"/>
    <property type="evidence" value="ECO:0007669"/>
    <property type="project" value="UniProtKB-KW"/>
</dbReference>
<accession>A0A5K1JX38</accession>
<gene>
    <name evidence="3" type="primary">Q4PD66</name>
</gene>
<dbReference type="EC" id="1.11.1.-" evidence="3"/>
<name>A0A5K1JX38_9APHY</name>
<dbReference type="EMBL" id="LR726115">
    <property type="protein sequence ID" value="VWO97085.1"/>
    <property type="molecule type" value="Genomic_DNA"/>
</dbReference>
<reference evidence="3" key="1">
    <citation type="submission" date="2019-10" db="EMBL/GenBank/DDBJ databases">
        <authorList>
            <person name="Nor Muhammad N."/>
        </authorList>
    </citation>
    <scope>NUCLEOTIDE SEQUENCE</scope>
</reference>
<keyword evidence="3" id="KW-0575">Peroxidase</keyword>
<dbReference type="PANTHER" id="PTHR10622">
    <property type="entry name" value="HET DOMAIN-CONTAINING PROTEIN"/>
    <property type="match status" value="1"/>
</dbReference>
<feature type="domain" description="Heterokaryon incompatibility" evidence="2">
    <location>
        <begin position="58"/>
        <end position="121"/>
    </location>
</feature>
<dbReference type="InterPro" id="IPR010730">
    <property type="entry name" value="HET"/>
</dbReference>
<protein>
    <submittedName>
        <fullName evidence="3">Heme-binding peroxidase (EC)</fullName>
        <ecNumber evidence="3">1.11.1.-</ecNumber>
    </submittedName>
</protein>
<dbReference type="AlphaFoldDB" id="A0A5K1JX38"/>
<feature type="region of interest" description="Disordered" evidence="1">
    <location>
        <begin position="1"/>
        <end position="49"/>
    </location>
</feature>
<evidence type="ECO:0000313" key="3">
    <source>
        <dbReference type="EMBL" id="VWO97085.1"/>
    </source>
</evidence>
<proteinExistence type="predicted"/>
<feature type="compositionally biased region" description="Basic and acidic residues" evidence="1">
    <location>
        <begin position="29"/>
        <end position="38"/>
    </location>
</feature>
<evidence type="ECO:0000259" key="2">
    <source>
        <dbReference type="Pfam" id="PF06985"/>
    </source>
</evidence>
<dbReference type="Pfam" id="PF06985">
    <property type="entry name" value="HET"/>
    <property type="match status" value="1"/>
</dbReference>
<organism evidence="3">
    <name type="scientific">Ganoderma boninense</name>
    <dbReference type="NCBI Taxonomy" id="34458"/>
    <lineage>
        <taxon>Eukaryota</taxon>
        <taxon>Fungi</taxon>
        <taxon>Dikarya</taxon>
        <taxon>Basidiomycota</taxon>
        <taxon>Agaricomycotina</taxon>
        <taxon>Agaricomycetes</taxon>
        <taxon>Polyporales</taxon>
        <taxon>Polyporaceae</taxon>
        <taxon>Ganoderma</taxon>
    </lineage>
</organism>
<sequence>MRHWIQPEPVPSSLHDSSESSTLLSARRSPGDRDHVEECSPNYHPELAPPRSIWDDPELSPKIVRACAVARANGYQYLWIDSCCIDKSSSSELSEAINSMYAWYSQAHVCYAYLADVSTGENHRERSSRFRSSRWFRRGWTLQELIAPLHLVFLSQDWSVIGPKYAFVDIVQEITGISDEALLQLKPLDQFSVAQRLSWASTRKTTRVEDQAYSLLGIFDINMPTLYGEATTLSLFQMVSAIPSILLPQFIPGI</sequence>